<dbReference type="InterPro" id="IPR021255">
    <property type="entry name" value="DUF2807"/>
</dbReference>
<reference evidence="3" key="1">
    <citation type="submission" date="2023-02" db="EMBL/GenBank/DDBJ databases">
        <title>Genome sequence of Hyphococcus flavus.</title>
        <authorList>
            <person name="Rong J.-C."/>
            <person name="Zhao Q."/>
            <person name="Yi M."/>
            <person name="Wu J.-Y."/>
        </authorList>
    </citation>
    <scope>NUCLEOTIDE SEQUENCE</scope>
    <source>
        <strain evidence="3">MCCC 1K03223</strain>
    </source>
</reference>
<keyword evidence="4" id="KW-1185">Reference proteome</keyword>
<organism evidence="3 4">
    <name type="scientific">Hyphococcus flavus</name>
    <dbReference type="NCBI Taxonomy" id="1866326"/>
    <lineage>
        <taxon>Bacteria</taxon>
        <taxon>Pseudomonadati</taxon>
        <taxon>Pseudomonadota</taxon>
        <taxon>Alphaproteobacteria</taxon>
        <taxon>Parvularculales</taxon>
        <taxon>Parvularculaceae</taxon>
        <taxon>Hyphococcus</taxon>
    </lineage>
</organism>
<dbReference type="KEGG" id="hfl:PUV54_06925"/>
<feature type="signal peptide" evidence="1">
    <location>
        <begin position="1"/>
        <end position="23"/>
    </location>
</feature>
<feature type="domain" description="Putative auto-transporter adhesin head GIN" evidence="2">
    <location>
        <begin position="154"/>
        <end position="244"/>
    </location>
</feature>
<accession>A0AAE9ZH37</accession>
<keyword evidence="1" id="KW-0732">Signal</keyword>
<dbReference type="Gene3D" id="2.160.20.120">
    <property type="match status" value="2"/>
</dbReference>
<dbReference type="Proteomes" id="UP001214043">
    <property type="component" value="Chromosome"/>
</dbReference>
<dbReference type="AlphaFoldDB" id="A0AAE9ZH37"/>
<dbReference type="RefSeq" id="WP_274494882.1">
    <property type="nucleotide sequence ID" value="NZ_CP118166.1"/>
</dbReference>
<dbReference type="Pfam" id="PF10988">
    <property type="entry name" value="DUF2807"/>
    <property type="match status" value="2"/>
</dbReference>
<feature type="chain" id="PRO_5042010344" evidence="1">
    <location>
        <begin position="24"/>
        <end position="347"/>
    </location>
</feature>
<gene>
    <name evidence="3" type="ORF">PUV54_06925</name>
</gene>
<evidence type="ECO:0000259" key="2">
    <source>
        <dbReference type="Pfam" id="PF10988"/>
    </source>
</evidence>
<evidence type="ECO:0000256" key="1">
    <source>
        <dbReference type="SAM" id="SignalP"/>
    </source>
</evidence>
<evidence type="ECO:0000313" key="3">
    <source>
        <dbReference type="EMBL" id="WDI32928.1"/>
    </source>
</evidence>
<feature type="domain" description="Putative auto-transporter adhesin head GIN" evidence="2">
    <location>
        <begin position="254"/>
        <end position="341"/>
    </location>
</feature>
<sequence length="347" mass="36084">MPIQQFMTAAFGAAAIFASAAHAEVSTHQNINTVEIRDFIGAVNIETAASGDVRLDNQPGDDADYPVIVDTDNGVLSIRSYEDPDETRWHRDVDWRRYEERAFEVFLEDYPTITLTIPAGAALSFDSAVVKLTADNTNGALSVREGHVDGVIGDIASGDIKIHGSGDLKTGVVAGALDIGIHGSGDFEALTVETLEASIHGSGDINLRDVNGDATVGIHGSGDVTLGNVNGSFVASIHGSGDIDAGDVAGGAATSVYGSGDISLASINGETTAKVHGSGYINIRDGRAEDLRVEIHGSGGFDFGGVATNPDVRASRSGDVYIRRHEGSVRVSGDGDVRISGVQYGDD</sequence>
<name>A0AAE9ZH37_9PROT</name>
<proteinExistence type="predicted"/>
<protein>
    <submittedName>
        <fullName evidence="3">DUF2807 domain-containing protein</fullName>
    </submittedName>
</protein>
<evidence type="ECO:0000313" key="4">
    <source>
        <dbReference type="Proteomes" id="UP001214043"/>
    </source>
</evidence>
<dbReference type="EMBL" id="CP118166">
    <property type="protein sequence ID" value="WDI32928.1"/>
    <property type="molecule type" value="Genomic_DNA"/>
</dbReference>